<dbReference type="InterPro" id="IPR042098">
    <property type="entry name" value="TauD-like_sf"/>
</dbReference>
<dbReference type="VEuPathDB" id="CryptoDB:Cvel_9177"/>
<dbReference type="SUPFAM" id="SSF51197">
    <property type="entry name" value="Clavaminate synthase-like"/>
    <property type="match status" value="1"/>
</dbReference>
<dbReference type="Gene3D" id="3.60.130.10">
    <property type="entry name" value="Clavaminate synthase-like"/>
    <property type="match status" value="1"/>
</dbReference>
<dbReference type="PANTHER" id="PTHR10696:SF21">
    <property type="entry name" value="TAUD_TFDA-LIKE DOMAIN-CONTAINING PROTEIN"/>
    <property type="match status" value="1"/>
</dbReference>
<name>A0A0G4HWZ7_9ALVE</name>
<dbReference type="Pfam" id="PF02668">
    <property type="entry name" value="TauD"/>
    <property type="match status" value="1"/>
</dbReference>
<reference evidence="3" key="1">
    <citation type="submission" date="2014-11" db="EMBL/GenBank/DDBJ databases">
        <authorList>
            <person name="Otto D Thomas"/>
            <person name="Naeem Raeece"/>
        </authorList>
    </citation>
    <scope>NUCLEOTIDE SEQUENCE</scope>
</reference>
<gene>
    <name evidence="3" type="ORF">Cvel_9177</name>
</gene>
<dbReference type="EMBL" id="CDMZ01004213">
    <property type="protein sequence ID" value="CEM49044.1"/>
    <property type="molecule type" value="Genomic_DNA"/>
</dbReference>
<dbReference type="PANTHER" id="PTHR10696">
    <property type="entry name" value="GAMMA-BUTYROBETAINE HYDROXYLASE-RELATED"/>
    <property type="match status" value="1"/>
</dbReference>
<proteinExistence type="predicted"/>
<protein>
    <recommendedName>
        <fullName evidence="2">TauD/TfdA-like domain-containing protein</fullName>
    </recommendedName>
</protein>
<accession>A0A0G4HWZ7</accession>
<dbReference type="GO" id="GO:0016491">
    <property type="term" value="F:oxidoreductase activity"/>
    <property type="evidence" value="ECO:0007669"/>
    <property type="project" value="UniProtKB-KW"/>
</dbReference>
<feature type="domain" description="TauD/TfdA-like" evidence="2">
    <location>
        <begin position="336"/>
        <end position="598"/>
    </location>
</feature>
<evidence type="ECO:0000256" key="1">
    <source>
        <dbReference type="ARBA" id="ARBA00023002"/>
    </source>
</evidence>
<sequence>MSLHSAVLDITSATEYSADLTGLRFDALLHDGTCKGWVRVSSKGPKGDSDSLGTLDIHAERCQSDRPELATKIQFANRDNPDRIFRVHLCSQCIIDKCTTTSYKEGKALEEVKEGLKGGLDKLAEVLHSATSIDVSRRGLDFKVSEIGRSNFNLNFLAKELTLTLKLRAKAGEDPEQWYTLGAKIVSEGGTLRPRESDLSLDPLPSSGTLASLRTALAEEISQGLDSGLNHSVEALRILESKPDDPSQNATNAGIAFEVFSSEERFEKSVAQCFLDSGGGILYRGVLEPQDSLENPRLRLPLQPPTLDRLIRKAVGSNAVLTSFAGGAALRSKVGGDVFQASEELPEVTIEPHQEMSYQPSFPSLFFIYCDTPAACGGGESGVTDMRAVTRALEEMRFEGSGGSETVLARIRREGVRYQFVLYPNACGYYDWHHQIADTKERVEKILVEKRYEWEWMEGDVLRYWYVLPGVVMHPGTGEDLFFNQRVALHESYFWWHPDWQKCEVGLRPVGALCYLKRARVHGRDVSEEKQLPAFSTFWGKSGEALTADQVGFIRRVIWQNTKICAMQAGDLLCLDNYLYAHSRLSWSPGITRKLRVMLAREESF</sequence>
<dbReference type="InterPro" id="IPR003819">
    <property type="entry name" value="TauD/TfdA-like"/>
</dbReference>
<dbReference type="AlphaFoldDB" id="A0A0G4HWZ7"/>
<keyword evidence="1" id="KW-0560">Oxidoreductase</keyword>
<organism evidence="3">
    <name type="scientific">Chromera velia CCMP2878</name>
    <dbReference type="NCBI Taxonomy" id="1169474"/>
    <lineage>
        <taxon>Eukaryota</taxon>
        <taxon>Sar</taxon>
        <taxon>Alveolata</taxon>
        <taxon>Colpodellida</taxon>
        <taxon>Chromeraceae</taxon>
        <taxon>Chromera</taxon>
    </lineage>
</organism>
<dbReference type="InterPro" id="IPR050411">
    <property type="entry name" value="AlphaKG_dependent_hydroxylases"/>
</dbReference>
<evidence type="ECO:0000259" key="2">
    <source>
        <dbReference type="Pfam" id="PF02668"/>
    </source>
</evidence>
<evidence type="ECO:0000313" key="3">
    <source>
        <dbReference type="EMBL" id="CEM49044.1"/>
    </source>
</evidence>